<reference evidence="3" key="1">
    <citation type="submission" date="2016-10" db="EMBL/GenBank/DDBJ databases">
        <title>Sequence of Gallionella enrichment culture.</title>
        <authorList>
            <person name="Poehlein A."/>
            <person name="Muehling M."/>
            <person name="Daniel R."/>
        </authorList>
    </citation>
    <scope>NUCLEOTIDE SEQUENCE</scope>
</reference>
<dbReference type="SUPFAM" id="SSF54211">
    <property type="entry name" value="Ribosomal protein S5 domain 2-like"/>
    <property type="match status" value="1"/>
</dbReference>
<accession>A0A1J5TUE5</accession>
<sequence length="807" mass="89672">MPTLNLPPAELRLTVDPASLGFSDTSELLDQQLPWIGQQRAEMAARFGLQMDQPDYNLFVLGEVGSGRASLLKRAMQDAAAGRQVPPDLCYLYNFDAPEHPRALRLPAGQGRLLRLLMAQMMKSLQKHIPQCLNGQEFKSESKRIEDNFKTEEAKVYAELDAYAEARMFTLHRESGHLVFTYRDAKGHTLTEEEMLALPKENRVTIDQAEQELRAEIARYFEKTGAMERVKDEALATLRRQAVKPLLDMQLQEIRNGLKKQIKDSVKLGTYLEQVMHDVLGNIELFEALDAEDDIRQEALLKVLSRYRVNLVVDNDGLAGAPVIVEDNPLFRSLFGSIEYQSENDVLVTDFSRIRAGSLHKAHGGFLMLHLRDLLSDGLVWEKLRRLLRSGRLQIEEPGTAFTPIATVSLEPEAVDVDIKIVLIGSREQYYELQEEDPEFARHFAVKVDFAESFSSSAETRRATAAFVAHACRRLGLPHFSAAAVAQLLEDGHREVDDQSRQSAIFGRTESLVMESAAQCRARAGRLVEAADVEAALAARTKRHDYPEQRLQEAIAEGDVLIAVHGEKVGQINGLTQVDLWDYRFGFPVRITARTHAGEDGLLNIEREVEMSGPIHDKGVFILNNYLSALFAHNAPLALNAAIVFEQEYEGVEGDSASCAELYALLSSLSGVPIRQGIAVTGAVNQHGEVLPVGGINEKIEGYFRVCQAAGLDGKQGVLIPHRNRRHLMLERKVVQAVEQGLFHIHTAEHVSAGIELLTGLPAGMANATGNFPHGSVLGRAQRTLLAYRRACQASEPAKSRHKHLHT</sequence>
<organism evidence="3">
    <name type="scientific">mine drainage metagenome</name>
    <dbReference type="NCBI Taxonomy" id="410659"/>
    <lineage>
        <taxon>unclassified sequences</taxon>
        <taxon>metagenomes</taxon>
        <taxon>ecological metagenomes</taxon>
    </lineage>
</organism>
<dbReference type="GO" id="GO:0030163">
    <property type="term" value="P:protein catabolic process"/>
    <property type="evidence" value="ECO:0007669"/>
    <property type="project" value="InterPro"/>
</dbReference>
<dbReference type="PRINTS" id="PR00830">
    <property type="entry name" value="ENDOLAPTASE"/>
</dbReference>
<dbReference type="PANTHER" id="PTHR10046">
    <property type="entry name" value="ATP DEPENDENT LON PROTEASE FAMILY MEMBER"/>
    <property type="match status" value="1"/>
</dbReference>
<dbReference type="GO" id="GO:0004252">
    <property type="term" value="F:serine-type endopeptidase activity"/>
    <property type="evidence" value="ECO:0007669"/>
    <property type="project" value="UniProtKB-EC"/>
</dbReference>
<dbReference type="AlphaFoldDB" id="A0A1J5TUE5"/>
<gene>
    <name evidence="3" type="primary">lon_1</name>
    <name evidence="3" type="ORF">GALL_07560</name>
</gene>
<feature type="domain" description="Lon proteolytic" evidence="2">
    <location>
        <begin position="566"/>
        <end position="761"/>
    </location>
</feature>
<name>A0A1J5TUE5_9ZZZZ</name>
<dbReference type="InterPro" id="IPR020568">
    <property type="entry name" value="Ribosomal_Su5_D2-typ_SF"/>
</dbReference>
<dbReference type="Pfam" id="PF05362">
    <property type="entry name" value="Lon_C"/>
    <property type="match status" value="1"/>
</dbReference>
<evidence type="ECO:0000313" key="3">
    <source>
        <dbReference type="EMBL" id="OIR19872.1"/>
    </source>
</evidence>
<dbReference type="InterPro" id="IPR014721">
    <property type="entry name" value="Ribsml_uS5_D2-typ_fold_subgr"/>
</dbReference>
<dbReference type="InterPro" id="IPR027065">
    <property type="entry name" value="Lon_Prtase"/>
</dbReference>
<keyword evidence="1 3" id="KW-0645">Protease</keyword>
<dbReference type="Pfam" id="PF13654">
    <property type="entry name" value="AAA_32"/>
    <property type="match status" value="1"/>
</dbReference>
<comment type="caution">
    <text evidence="3">The sequence shown here is derived from an EMBL/GenBank/DDBJ whole genome shotgun (WGS) entry which is preliminary data.</text>
</comment>
<dbReference type="InterPro" id="IPR008269">
    <property type="entry name" value="Lon_proteolytic"/>
</dbReference>
<protein>
    <submittedName>
        <fullName evidence="3">Lon protease</fullName>
        <ecNumber evidence="3">3.4.21.53</ecNumber>
    </submittedName>
</protein>
<keyword evidence="3" id="KW-0378">Hydrolase</keyword>
<dbReference type="EMBL" id="MLJW01000001">
    <property type="protein sequence ID" value="OIR19872.1"/>
    <property type="molecule type" value="Genomic_DNA"/>
</dbReference>
<dbReference type="EC" id="3.4.21.53" evidence="3"/>
<dbReference type="InterPro" id="IPR027417">
    <property type="entry name" value="P-loop_NTPase"/>
</dbReference>
<evidence type="ECO:0000259" key="2">
    <source>
        <dbReference type="PROSITE" id="PS51786"/>
    </source>
</evidence>
<dbReference type="PROSITE" id="PS51786">
    <property type="entry name" value="LON_PROTEOLYTIC"/>
    <property type="match status" value="1"/>
</dbReference>
<dbReference type="Gene3D" id="3.30.230.10">
    <property type="match status" value="1"/>
</dbReference>
<evidence type="ECO:0000256" key="1">
    <source>
        <dbReference type="ARBA" id="ARBA00022670"/>
    </source>
</evidence>
<proteinExistence type="predicted"/>
<dbReference type="GO" id="GO:0005524">
    <property type="term" value="F:ATP binding"/>
    <property type="evidence" value="ECO:0007669"/>
    <property type="project" value="InterPro"/>
</dbReference>
<dbReference type="Gene3D" id="1.10.8.60">
    <property type="match status" value="1"/>
</dbReference>
<dbReference type="Gene3D" id="3.40.50.300">
    <property type="entry name" value="P-loop containing nucleotide triphosphate hydrolases"/>
    <property type="match status" value="2"/>
</dbReference>
<dbReference type="InterPro" id="IPR046844">
    <property type="entry name" value="Lon-like_helical"/>
</dbReference>
<dbReference type="Pfam" id="PF20436">
    <property type="entry name" value="LonB_AAA-LID"/>
    <property type="match status" value="1"/>
</dbReference>
<dbReference type="GO" id="GO:0004176">
    <property type="term" value="F:ATP-dependent peptidase activity"/>
    <property type="evidence" value="ECO:0007669"/>
    <property type="project" value="InterPro"/>
</dbReference>
<dbReference type="InterPro" id="IPR041699">
    <property type="entry name" value="AAA_32"/>
</dbReference>
<dbReference type="InterPro" id="IPR046843">
    <property type="entry name" value="LonB_AAA-LID"/>
</dbReference>
<dbReference type="Pfam" id="PF20437">
    <property type="entry name" value="LonC_helical"/>
    <property type="match status" value="1"/>
</dbReference>
<dbReference type="GO" id="GO:0006508">
    <property type="term" value="P:proteolysis"/>
    <property type="evidence" value="ECO:0007669"/>
    <property type="project" value="UniProtKB-KW"/>
</dbReference>